<name>A0ABV1VGI2_9ACTN</name>
<keyword evidence="2" id="KW-1185">Reference proteome</keyword>
<evidence type="ECO:0000313" key="2">
    <source>
        <dbReference type="Proteomes" id="UP001490330"/>
    </source>
</evidence>
<dbReference type="InterPro" id="IPR011008">
    <property type="entry name" value="Dimeric_a/b-barrel"/>
</dbReference>
<accession>A0ABV1VGI2</accession>
<sequence>MSHPSSAPARPVLDTVDSAVALVTTVRCDGPRWQRAVAEALTRETRERNDWPDGLISLTVYVDGQEETVLVYTQWATRRRLTEALEGPGSAAWRGDVDAVEGALQAQAIPFRHYRTVRGSAVSEPVPLPESFPVAFFDTADEDAARAWLDGLLASEERTEGEDRAYPGAVAAHLSISLDGTKVLSFSEWLSEEQAAAHIAAVWEPVLKELGGTGKLYRHFSTVFARDTGTRPR</sequence>
<comment type="caution">
    <text evidence="1">The sequence shown here is derived from an EMBL/GenBank/DDBJ whole genome shotgun (WGS) entry which is preliminary data.</text>
</comment>
<dbReference type="Gene3D" id="3.30.70.100">
    <property type="match status" value="2"/>
</dbReference>
<reference evidence="1 2" key="1">
    <citation type="submission" date="2024-06" db="EMBL/GenBank/DDBJ databases">
        <title>The Natural Products Discovery Center: Release of the First 8490 Sequenced Strains for Exploring Actinobacteria Biosynthetic Diversity.</title>
        <authorList>
            <person name="Kalkreuter E."/>
            <person name="Kautsar S.A."/>
            <person name="Yang D."/>
            <person name="Bader C.D."/>
            <person name="Teijaro C.N."/>
            <person name="Fluegel L."/>
            <person name="Davis C.M."/>
            <person name="Simpson J.R."/>
            <person name="Lauterbach L."/>
            <person name="Steele A.D."/>
            <person name="Gui C."/>
            <person name="Meng S."/>
            <person name="Li G."/>
            <person name="Viehrig K."/>
            <person name="Ye F."/>
            <person name="Su P."/>
            <person name="Kiefer A.F."/>
            <person name="Nichols A."/>
            <person name="Cepeda A.J."/>
            <person name="Yan W."/>
            <person name="Fan B."/>
            <person name="Jiang Y."/>
            <person name="Adhikari A."/>
            <person name="Zheng C.-J."/>
            <person name="Schuster L."/>
            <person name="Cowan T.M."/>
            <person name="Smanski M.J."/>
            <person name="Chevrette M.G."/>
            <person name="De Carvalho L.P.S."/>
            <person name="Shen B."/>
        </authorList>
    </citation>
    <scope>NUCLEOTIDE SEQUENCE [LARGE SCALE GENOMIC DNA]</scope>
    <source>
        <strain evidence="1 2">NPDC000632</strain>
    </source>
</reference>
<dbReference type="RefSeq" id="WP_350722898.1">
    <property type="nucleotide sequence ID" value="NZ_JBEPCO010000039.1"/>
</dbReference>
<dbReference type="SUPFAM" id="SSF54909">
    <property type="entry name" value="Dimeric alpha+beta barrel"/>
    <property type="match status" value="1"/>
</dbReference>
<protein>
    <recommendedName>
        <fullName evidence="3">Antibiotic biosynthesis monooxygenase</fullName>
    </recommendedName>
</protein>
<evidence type="ECO:0000313" key="1">
    <source>
        <dbReference type="EMBL" id="MER6905608.1"/>
    </source>
</evidence>
<organism evidence="1 2">
    <name type="scientific">Streptomyces flaveolus</name>
    <dbReference type="NCBI Taxonomy" id="67297"/>
    <lineage>
        <taxon>Bacteria</taxon>
        <taxon>Bacillati</taxon>
        <taxon>Actinomycetota</taxon>
        <taxon>Actinomycetes</taxon>
        <taxon>Kitasatosporales</taxon>
        <taxon>Streptomycetaceae</taxon>
        <taxon>Streptomyces</taxon>
    </lineage>
</organism>
<proteinExistence type="predicted"/>
<evidence type="ECO:0008006" key="3">
    <source>
        <dbReference type="Google" id="ProtNLM"/>
    </source>
</evidence>
<dbReference type="Proteomes" id="UP001490330">
    <property type="component" value="Unassembled WGS sequence"/>
</dbReference>
<dbReference type="EMBL" id="JBEPCV010000016">
    <property type="protein sequence ID" value="MER6905608.1"/>
    <property type="molecule type" value="Genomic_DNA"/>
</dbReference>
<gene>
    <name evidence="1" type="ORF">ABT322_17845</name>
</gene>